<keyword evidence="6 8" id="KW-0472">Membrane</keyword>
<dbReference type="EMBL" id="JAEFCI010004300">
    <property type="protein sequence ID" value="KAG5461034.1"/>
    <property type="molecule type" value="Genomic_DNA"/>
</dbReference>
<gene>
    <name evidence="9" type="ORF">BJ554DRAFT_6842</name>
</gene>
<dbReference type="OrthoDB" id="9999863at2759"/>
<dbReference type="PANTHER" id="PTHR31064:SF30">
    <property type="entry name" value="HIGH-AFFINITY POTASSIUM TRANSPORT PROTEIN-RELATED"/>
    <property type="match status" value="1"/>
</dbReference>
<protein>
    <submittedName>
        <fullName evidence="9">Cation transport protein-domain-containing protein</fullName>
    </submittedName>
</protein>
<evidence type="ECO:0000256" key="5">
    <source>
        <dbReference type="ARBA" id="ARBA00023065"/>
    </source>
</evidence>
<dbReference type="Proteomes" id="UP000673691">
    <property type="component" value="Unassembled WGS sequence"/>
</dbReference>
<dbReference type="GO" id="GO:1990573">
    <property type="term" value="P:potassium ion import across plasma membrane"/>
    <property type="evidence" value="ECO:0007669"/>
    <property type="project" value="TreeGrafter"/>
</dbReference>
<dbReference type="InterPro" id="IPR051143">
    <property type="entry name" value="TrkH_K-transport"/>
</dbReference>
<reference evidence="9 10" key="1">
    <citation type="journal article" name="Sci. Rep.">
        <title>Genome-scale phylogenetic analyses confirm Olpidium as the closest living zoosporic fungus to the non-flagellated, terrestrial fungi.</title>
        <authorList>
            <person name="Chang Y."/>
            <person name="Rochon D."/>
            <person name="Sekimoto S."/>
            <person name="Wang Y."/>
            <person name="Chovatia M."/>
            <person name="Sandor L."/>
            <person name="Salamov A."/>
            <person name="Grigoriev I.V."/>
            <person name="Stajich J.E."/>
            <person name="Spatafora J.W."/>
        </authorList>
    </citation>
    <scope>NUCLEOTIDE SEQUENCE [LARGE SCALE GENOMIC DNA]</scope>
    <source>
        <strain evidence="9">S191</strain>
    </source>
</reference>
<evidence type="ECO:0000256" key="2">
    <source>
        <dbReference type="ARBA" id="ARBA00022448"/>
    </source>
</evidence>
<name>A0A8H8DJP5_9FUNG</name>
<organism evidence="9 10">
    <name type="scientific">Olpidium bornovanus</name>
    <dbReference type="NCBI Taxonomy" id="278681"/>
    <lineage>
        <taxon>Eukaryota</taxon>
        <taxon>Fungi</taxon>
        <taxon>Fungi incertae sedis</taxon>
        <taxon>Olpidiomycota</taxon>
        <taxon>Olpidiomycotina</taxon>
        <taxon>Olpidiomycetes</taxon>
        <taxon>Olpidiales</taxon>
        <taxon>Olpidiaceae</taxon>
        <taxon>Olpidium</taxon>
    </lineage>
</organism>
<comment type="subcellular location">
    <subcellularLocation>
        <location evidence="1">Membrane</location>
        <topology evidence="1">Multi-pass membrane protein</topology>
    </subcellularLocation>
</comment>
<evidence type="ECO:0000256" key="3">
    <source>
        <dbReference type="ARBA" id="ARBA00022692"/>
    </source>
</evidence>
<feature type="compositionally biased region" description="Polar residues" evidence="7">
    <location>
        <begin position="678"/>
        <end position="688"/>
    </location>
</feature>
<evidence type="ECO:0000256" key="6">
    <source>
        <dbReference type="ARBA" id="ARBA00023136"/>
    </source>
</evidence>
<keyword evidence="10" id="KW-1185">Reference proteome</keyword>
<evidence type="ECO:0000313" key="10">
    <source>
        <dbReference type="Proteomes" id="UP000673691"/>
    </source>
</evidence>
<keyword evidence="2" id="KW-0813">Transport</keyword>
<keyword evidence="5" id="KW-0406">Ion transport</keyword>
<evidence type="ECO:0000256" key="7">
    <source>
        <dbReference type="SAM" id="MobiDB-lite"/>
    </source>
</evidence>
<dbReference type="Pfam" id="PF02386">
    <property type="entry name" value="TrkH"/>
    <property type="match status" value="2"/>
</dbReference>
<feature type="transmembrane region" description="Helical" evidence="8">
    <location>
        <begin position="115"/>
        <end position="134"/>
    </location>
</feature>
<feature type="transmembrane region" description="Helical" evidence="8">
    <location>
        <begin position="266"/>
        <end position="287"/>
    </location>
</feature>
<evidence type="ECO:0000313" key="9">
    <source>
        <dbReference type="EMBL" id="KAG5461034.1"/>
    </source>
</evidence>
<sequence>MTTGSMLVAVVLTTVGSHTVMALVPILVRRHIYRASKGRGVGRLRRREKDMSLQFEGRVANECEYEALGILQWTVVFYVVGVQLAGCIAMALYVAVRSDVWELIWESTPGGHSPLVVTALQAVFAFHNSGLSVMEDSLIPIHRDRFLILVHALLITAGNVLFPIFLRIAVWVGHHWWDRKGKRKTAFRYLLRNPRRCTTHLFPSVQTRALLQIWLVTNVVEFVAFLALDFNGPAVADQPPSDRLLDGFFQAVSTRTAGFNVVEISLFSPAMHVLWVMLMYLSSYPFVLTMRHTARFAVAESPLSPASSSPAFTFGSSPGLRPSMLSYGSVQGTPRSWHQMTRSLPALALPPTAAEPGSGHLSPAAPPADVDEPVSAGGRDAGAESDDREDTSAHLWNASPTLKGTFKALFVPPSANATAASELAGIFKGLMLRDVARLYTAIFFICAFDGHNFNSAHPALTVFAVIFEVVSGYGTVGLSLAVPGSATSLSGQFSNASKFIMTIVMLMGRHRGLPDGRSSPSPGLPFPARALDSAVPEVDLARPVQPLAPAPVPAGLPAPAQGGSLAPITARKTVVQGAGNRVAAAPRAQGGTPPACVRSSARLAAKPAATSEALAIPVARSVTSPLAVHWSGRGSSASYGSVDDRRLGAASFPPRATPASLLGLNAGGGHSRPPVREQQMQSDSPLRP</sequence>
<keyword evidence="3 8" id="KW-0812">Transmembrane</keyword>
<evidence type="ECO:0000256" key="1">
    <source>
        <dbReference type="ARBA" id="ARBA00004141"/>
    </source>
</evidence>
<feature type="region of interest" description="Disordered" evidence="7">
    <location>
        <begin position="352"/>
        <end position="391"/>
    </location>
</feature>
<proteinExistence type="predicted"/>
<evidence type="ECO:0000256" key="8">
    <source>
        <dbReference type="SAM" id="Phobius"/>
    </source>
</evidence>
<keyword evidence="4 8" id="KW-1133">Transmembrane helix</keyword>
<accession>A0A8H8DJP5</accession>
<dbReference type="PANTHER" id="PTHR31064">
    <property type="entry name" value="POTASSIUM TRANSPORT PROTEIN DDB_G0292412-RELATED"/>
    <property type="match status" value="1"/>
</dbReference>
<dbReference type="AlphaFoldDB" id="A0A8H8DJP5"/>
<feature type="transmembrane region" description="Helical" evidence="8">
    <location>
        <begin position="75"/>
        <end position="95"/>
    </location>
</feature>
<feature type="region of interest" description="Disordered" evidence="7">
    <location>
        <begin position="632"/>
        <end position="688"/>
    </location>
</feature>
<dbReference type="InterPro" id="IPR003445">
    <property type="entry name" value="Cat_transpt"/>
</dbReference>
<feature type="transmembrane region" description="Helical" evidence="8">
    <location>
        <begin position="6"/>
        <end position="28"/>
    </location>
</feature>
<evidence type="ECO:0000256" key="4">
    <source>
        <dbReference type="ARBA" id="ARBA00022989"/>
    </source>
</evidence>
<dbReference type="GO" id="GO:0030007">
    <property type="term" value="P:intracellular potassium ion homeostasis"/>
    <property type="evidence" value="ECO:0007669"/>
    <property type="project" value="TreeGrafter"/>
</dbReference>
<feature type="transmembrane region" description="Helical" evidence="8">
    <location>
        <begin position="146"/>
        <end position="170"/>
    </location>
</feature>
<dbReference type="GO" id="GO:0005886">
    <property type="term" value="C:plasma membrane"/>
    <property type="evidence" value="ECO:0007669"/>
    <property type="project" value="TreeGrafter"/>
</dbReference>
<dbReference type="GO" id="GO:0140107">
    <property type="term" value="F:high-affinity potassium ion transmembrane transporter activity"/>
    <property type="evidence" value="ECO:0007669"/>
    <property type="project" value="TreeGrafter"/>
</dbReference>
<comment type="caution">
    <text evidence="9">The sequence shown here is derived from an EMBL/GenBank/DDBJ whole genome shotgun (WGS) entry which is preliminary data.</text>
</comment>